<dbReference type="EMBL" id="KZ678132">
    <property type="protein sequence ID" value="PSN69727.1"/>
    <property type="molecule type" value="Genomic_DNA"/>
</dbReference>
<proteinExistence type="predicted"/>
<evidence type="ECO:0000313" key="1">
    <source>
        <dbReference type="EMBL" id="PSN69727.1"/>
    </source>
</evidence>
<keyword evidence="2" id="KW-1185">Reference proteome</keyword>
<name>A0A2T2NWC8_CORCC</name>
<accession>A0A2T2NWC8</accession>
<sequence length="112" mass="11823">MTCRRIMFVALRRGSLLHRNAGCPVLSCLCGGRLAFVGEWASVRVEWVGSWTGRMAEGHPGGVAKRLLNGKGPFPLAACQPACLRGGEVGGVCGDVILDVAWVGGMQREIGT</sequence>
<gene>
    <name evidence="1" type="ORF">BS50DRAFT_295188</name>
</gene>
<organism evidence="1 2">
    <name type="scientific">Corynespora cassiicola Philippines</name>
    <dbReference type="NCBI Taxonomy" id="1448308"/>
    <lineage>
        <taxon>Eukaryota</taxon>
        <taxon>Fungi</taxon>
        <taxon>Dikarya</taxon>
        <taxon>Ascomycota</taxon>
        <taxon>Pezizomycotina</taxon>
        <taxon>Dothideomycetes</taxon>
        <taxon>Pleosporomycetidae</taxon>
        <taxon>Pleosporales</taxon>
        <taxon>Corynesporascaceae</taxon>
        <taxon>Corynespora</taxon>
    </lineage>
</organism>
<dbReference type="Proteomes" id="UP000240883">
    <property type="component" value="Unassembled WGS sequence"/>
</dbReference>
<dbReference type="AlphaFoldDB" id="A0A2T2NWC8"/>
<protein>
    <submittedName>
        <fullName evidence="1">Uncharacterized protein</fullName>
    </submittedName>
</protein>
<evidence type="ECO:0000313" key="2">
    <source>
        <dbReference type="Proteomes" id="UP000240883"/>
    </source>
</evidence>
<reference evidence="1 2" key="1">
    <citation type="journal article" date="2018" name="Front. Microbiol.">
        <title>Genome-Wide Analysis of Corynespora cassiicola Leaf Fall Disease Putative Effectors.</title>
        <authorList>
            <person name="Lopez D."/>
            <person name="Ribeiro S."/>
            <person name="Label P."/>
            <person name="Fumanal B."/>
            <person name="Venisse J.S."/>
            <person name="Kohler A."/>
            <person name="de Oliveira R.R."/>
            <person name="Labutti K."/>
            <person name="Lipzen A."/>
            <person name="Lail K."/>
            <person name="Bauer D."/>
            <person name="Ohm R.A."/>
            <person name="Barry K.W."/>
            <person name="Spatafora J."/>
            <person name="Grigoriev I.V."/>
            <person name="Martin F.M."/>
            <person name="Pujade-Renaud V."/>
        </authorList>
    </citation>
    <scope>NUCLEOTIDE SEQUENCE [LARGE SCALE GENOMIC DNA]</scope>
    <source>
        <strain evidence="1 2">Philippines</strain>
    </source>
</reference>